<accession>A0A4R6FAN2</accession>
<proteinExistence type="predicted"/>
<keyword evidence="2" id="KW-1185">Reference proteome</keyword>
<dbReference type="Proteomes" id="UP000295493">
    <property type="component" value="Unassembled WGS sequence"/>
</dbReference>
<evidence type="ECO:0000313" key="1">
    <source>
        <dbReference type="EMBL" id="TDN78102.1"/>
    </source>
</evidence>
<protein>
    <submittedName>
        <fullName evidence="1">Uncharacterized protein</fullName>
    </submittedName>
</protein>
<evidence type="ECO:0000313" key="2">
    <source>
        <dbReference type="Proteomes" id="UP000295493"/>
    </source>
</evidence>
<gene>
    <name evidence="1" type="ORF">EV664_12038</name>
</gene>
<sequence>MAQLRRGNLSFVEDQAIKIVGQVEEGSLACALARPMVRMNRPYRFFWWAETCSTFGPQLAADLDRPARIDILLVRLVLGLPGQICRADLPSLTAVFSFSVLRCLGAGTSVASTICELAPKS</sequence>
<dbReference type="AlphaFoldDB" id="A0A4R6FAN2"/>
<name>A0A4R6FAN2_9SPHN</name>
<dbReference type="EMBL" id="SNWD01000020">
    <property type="protein sequence ID" value="TDN78102.1"/>
    <property type="molecule type" value="Genomic_DNA"/>
</dbReference>
<reference evidence="1 2" key="1">
    <citation type="submission" date="2019-03" db="EMBL/GenBank/DDBJ databases">
        <title>Genomic Encyclopedia of Type Strains, Phase IV (KMG-IV): sequencing the most valuable type-strain genomes for metagenomic binning, comparative biology and taxonomic classification.</title>
        <authorList>
            <person name="Goeker M."/>
        </authorList>
    </citation>
    <scope>NUCLEOTIDE SEQUENCE [LARGE SCALE GENOMIC DNA]</scope>
    <source>
        <strain evidence="1 2">DSM 25059</strain>
    </source>
</reference>
<comment type="caution">
    <text evidence="1">The sequence shown here is derived from an EMBL/GenBank/DDBJ whole genome shotgun (WGS) entry which is preliminary data.</text>
</comment>
<organism evidence="1 2">
    <name type="scientific">Stakelama pacifica</name>
    <dbReference type="NCBI Taxonomy" id="517720"/>
    <lineage>
        <taxon>Bacteria</taxon>
        <taxon>Pseudomonadati</taxon>
        <taxon>Pseudomonadota</taxon>
        <taxon>Alphaproteobacteria</taxon>
        <taxon>Sphingomonadales</taxon>
        <taxon>Sphingomonadaceae</taxon>
        <taxon>Stakelama</taxon>
    </lineage>
</organism>